<dbReference type="STRING" id="159292.SAMN05192546_11084"/>
<dbReference type="OrthoDB" id="9775197at2"/>
<sequence length="286" mass="33079">MFYQSFFSPVRVLLLCSILLITGCGHPDTIHEENNEMASEQDSAEQDQKDDKDNQNTHVDQVIRILGEEDFAPISYEEDGEIKGISPDVIREVFDRMDHEISIELLPWARVQAKVAEGEADAFFSPYFTEERNRVYLFPEEPLLYEENVFFVPADSDITFDGTLESLRPYTIGTIRGYISLQKSDPDNILTIDDRSASTEQAIERLIHHRGIDLFMNTNYIVWNTLQEMEKTDKVKELSPPLDSFAAYLAFTRKKDYADLAKEFDLILQEMKDDGTYQRILNTYTK</sequence>
<dbReference type="AlphaFoldDB" id="A0A1H3QRX8"/>
<feature type="region of interest" description="Disordered" evidence="2">
    <location>
        <begin position="35"/>
        <end position="56"/>
    </location>
</feature>
<dbReference type="InterPro" id="IPR001638">
    <property type="entry name" value="Solute-binding_3/MltF_N"/>
</dbReference>
<evidence type="ECO:0000256" key="1">
    <source>
        <dbReference type="ARBA" id="ARBA00022729"/>
    </source>
</evidence>
<evidence type="ECO:0000313" key="5">
    <source>
        <dbReference type="Proteomes" id="UP000199230"/>
    </source>
</evidence>
<dbReference type="EMBL" id="FNPV01000010">
    <property type="protein sequence ID" value="SDZ16167.1"/>
    <property type="molecule type" value="Genomic_DNA"/>
</dbReference>
<keyword evidence="1" id="KW-0732">Signal</keyword>
<accession>A0A1H3QRX8</accession>
<keyword evidence="5" id="KW-1185">Reference proteome</keyword>
<dbReference type="SMART" id="SM00062">
    <property type="entry name" value="PBPb"/>
    <property type="match status" value="1"/>
</dbReference>
<organism evidence="4 5">
    <name type="scientific">Tindallia californiensis</name>
    <dbReference type="NCBI Taxonomy" id="159292"/>
    <lineage>
        <taxon>Bacteria</taxon>
        <taxon>Bacillati</taxon>
        <taxon>Bacillota</taxon>
        <taxon>Clostridia</taxon>
        <taxon>Peptostreptococcales</taxon>
        <taxon>Tindalliaceae</taxon>
        <taxon>Tindallia</taxon>
    </lineage>
</organism>
<reference evidence="4 5" key="1">
    <citation type="submission" date="2016-10" db="EMBL/GenBank/DDBJ databases">
        <authorList>
            <person name="de Groot N.N."/>
        </authorList>
    </citation>
    <scope>NUCLEOTIDE SEQUENCE [LARGE SCALE GENOMIC DNA]</scope>
    <source>
        <strain evidence="4 5">APO</strain>
    </source>
</reference>
<name>A0A1H3QRX8_9FIRM</name>
<evidence type="ECO:0000313" key="4">
    <source>
        <dbReference type="EMBL" id="SDZ16167.1"/>
    </source>
</evidence>
<proteinExistence type="predicted"/>
<feature type="domain" description="Solute-binding protein family 3/N-terminal" evidence="3">
    <location>
        <begin position="62"/>
        <end position="286"/>
    </location>
</feature>
<dbReference type="Proteomes" id="UP000199230">
    <property type="component" value="Unassembled WGS sequence"/>
</dbReference>
<evidence type="ECO:0000256" key="2">
    <source>
        <dbReference type="SAM" id="MobiDB-lite"/>
    </source>
</evidence>
<dbReference type="Pfam" id="PF00497">
    <property type="entry name" value="SBP_bac_3"/>
    <property type="match status" value="1"/>
</dbReference>
<protein>
    <submittedName>
        <fullName evidence="4">ABC-type amino acid transport substrate-binding protein</fullName>
    </submittedName>
</protein>
<feature type="compositionally biased region" description="Basic and acidic residues" evidence="2">
    <location>
        <begin position="46"/>
        <end position="55"/>
    </location>
</feature>
<dbReference type="SUPFAM" id="SSF53850">
    <property type="entry name" value="Periplasmic binding protein-like II"/>
    <property type="match status" value="1"/>
</dbReference>
<dbReference type="PANTHER" id="PTHR35936">
    <property type="entry name" value="MEMBRANE-BOUND LYTIC MUREIN TRANSGLYCOSYLASE F"/>
    <property type="match status" value="1"/>
</dbReference>
<dbReference type="PANTHER" id="PTHR35936:SF25">
    <property type="entry name" value="ABC TRANSPORTER SUBSTRATE-BINDING PROTEIN"/>
    <property type="match status" value="1"/>
</dbReference>
<dbReference type="Gene3D" id="3.40.190.10">
    <property type="entry name" value="Periplasmic binding protein-like II"/>
    <property type="match status" value="2"/>
</dbReference>
<gene>
    <name evidence="4" type="ORF">SAMN05192546_11084</name>
</gene>
<dbReference type="RefSeq" id="WP_093315164.1">
    <property type="nucleotide sequence ID" value="NZ_FNPV01000010.1"/>
</dbReference>
<evidence type="ECO:0000259" key="3">
    <source>
        <dbReference type="SMART" id="SM00062"/>
    </source>
</evidence>